<accession>A0ABC8UFT7</accession>
<organism evidence="1 2">
    <name type="scientific">Ilex paraguariensis</name>
    <name type="common">yerba mate</name>
    <dbReference type="NCBI Taxonomy" id="185542"/>
    <lineage>
        <taxon>Eukaryota</taxon>
        <taxon>Viridiplantae</taxon>
        <taxon>Streptophyta</taxon>
        <taxon>Embryophyta</taxon>
        <taxon>Tracheophyta</taxon>
        <taxon>Spermatophyta</taxon>
        <taxon>Magnoliopsida</taxon>
        <taxon>eudicotyledons</taxon>
        <taxon>Gunneridae</taxon>
        <taxon>Pentapetalae</taxon>
        <taxon>asterids</taxon>
        <taxon>campanulids</taxon>
        <taxon>Aquifoliales</taxon>
        <taxon>Aquifoliaceae</taxon>
        <taxon>Ilex</taxon>
    </lineage>
</organism>
<proteinExistence type="predicted"/>
<dbReference type="Proteomes" id="UP001642360">
    <property type="component" value="Unassembled WGS sequence"/>
</dbReference>
<dbReference type="Gene3D" id="3.10.20.30">
    <property type="match status" value="1"/>
</dbReference>
<name>A0ABC8UFT7_9AQUA</name>
<keyword evidence="2" id="KW-1185">Reference proteome</keyword>
<dbReference type="InterPro" id="IPR012675">
    <property type="entry name" value="Beta-grasp_dom_sf"/>
</dbReference>
<dbReference type="AlphaFoldDB" id="A0ABC8UFT7"/>
<dbReference type="EMBL" id="CAUOFW020007613">
    <property type="protein sequence ID" value="CAK9179838.1"/>
    <property type="molecule type" value="Genomic_DNA"/>
</dbReference>
<evidence type="ECO:0000313" key="2">
    <source>
        <dbReference type="Proteomes" id="UP001642360"/>
    </source>
</evidence>
<comment type="caution">
    <text evidence="1">The sequence shown here is derived from an EMBL/GenBank/DDBJ whole genome shotgun (WGS) entry which is preliminary data.</text>
</comment>
<evidence type="ECO:0000313" key="1">
    <source>
        <dbReference type="EMBL" id="CAK9179838.1"/>
    </source>
</evidence>
<protein>
    <submittedName>
        <fullName evidence="1">Uncharacterized protein</fullName>
    </submittedName>
</protein>
<gene>
    <name evidence="1" type="ORF">ILEXP_LOCUS49790</name>
</gene>
<sequence>MVEHSLCMREVRGSIPRISIHKYFVGQQLCGPSIEAHFKMTRVVEASAKSPTTFNKKSSGNSSVLLVSTPRTSYNAVQNGYLRLKMRHEPFCTTVTDEAQEEGSKENQKISVTFKDGEEHHIDVPIGMSMLEAAHENDIELEGD</sequence>
<reference evidence="1 2" key="1">
    <citation type="submission" date="2024-02" db="EMBL/GenBank/DDBJ databases">
        <authorList>
            <person name="Vignale AGUSTIN F."/>
            <person name="Sosa J E."/>
            <person name="Modenutti C."/>
        </authorList>
    </citation>
    <scope>NUCLEOTIDE SEQUENCE [LARGE SCALE GENOMIC DNA]</scope>
</reference>